<comment type="catalytic activity">
    <reaction evidence="1">
        <text>a monocarboxylic acid amide + H2O = a monocarboxylate + NH4(+)</text>
        <dbReference type="Rhea" id="RHEA:12020"/>
        <dbReference type="ChEBI" id="CHEBI:15377"/>
        <dbReference type="ChEBI" id="CHEBI:28938"/>
        <dbReference type="ChEBI" id="CHEBI:35757"/>
        <dbReference type="ChEBI" id="CHEBI:83628"/>
        <dbReference type="EC" id="3.5.1.4"/>
    </reaction>
</comment>
<dbReference type="InterPro" id="IPR020556">
    <property type="entry name" value="Amidase_CS"/>
</dbReference>
<proteinExistence type="inferred from homology"/>
<feature type="binding site" evidence="6">
    <location>
        <position position="217"/>
    </location>
    <ligand>
        <name>substrate</name>
    </ligand>
</feature>
<feature type="active site" description="Charge relay system" evidence="5">
    <location>
        <position position="217"/>
    </location>
</feature>
<dbReference type="Pfam" id="PF01425">
    <property type="entry name" value="Amidase"/>
    <property type="match status" value="1"/>
</dbReference>
<evidence type="ECO:0000256" key="1">
    <source>
        <dbReference type="ARBA" id="ARBA00001311"/>
    </source>
</evidence>
<evidence type="ECO:0000256" key="4">
    <source>
        <dbReference type="ARBA" id="ARBA00022801"/>
    </source>
</evidence>
<dbReference type="Proteomes" id="UP000799766">
    <property type="component" value="Unassembled WGS sequence"/>
</dbReference>
<comment type="similarity">
    <text evidence="2">Belongs to the amidase family.</text>
</comment>
<evidence type="ECO:0000256" key="6">
    <source>
        <dbReference type="PIRSR" id="PIRSR001221-2"/>
    </source>
</evidence>
<protein>
    <recommendedName>
        <fullName evidence="3">amidase</fullName>
        <ecNumber evidence="3">3.5.1.4</ecNumber>
    </recommendedName>
</protein>
<dbReference type="AlphaFoldDB" id="A0A6A6P773"/>
<dbReference type="PIRSF" id="PIRSF001221">
    <property type="entry name" value="Amidase_fungi"/>
    <property type="match status" value="1"/>
</dbReference>
<accession>A0A6A6P773</accession>
<feature type="active site" description="Charge relay system" evidence="5">
    <location>
        <position position="137"/>
    </location>
</feature>
<dbReference type="InterPro" id="IPR023631">
    <property type="entry name" value="Amidase_dom"/>
</dbReference>
<evidence type="ECO:0000256" key="5">
    <source>
        <dbReference type="PIRSR" id="PIRSR001221-1"/>
    </source>
</evidence>
<dbReference type="EC" id="3.5.1.4" evidence="3"/>
<evidence type="ECO:0000256" key="3">
    <source>
        <dbReference type="ARBA" id="ARBA00012922"/>
    </source>
</evidence>
<feature type="active site" description="Acyl-ester intermediate" evidence="5">
    <location>
        <position position="241"/>
    </location>
</feature>
<organism evidence="8 9">
    <name type="scientific">Lineolata rhizophorae</name>
    <dbReference type="NCBI Taxonomy" id="578093"/>
    <lineage>
        <taxon>Eukaryota</taxon>
        <taxon>Fungi</taxon>
        <taxon>Dikarya</taxon>
        <taxon>Ascomycota</taxon>
        <taxon>Pezizomycotina</taxon>
        <taxon>Dothideomycetes</taxon>
        <taxon>Dothideomycetes incertae sedis</taxon>
        <taxon>Lineolatales</taxon>
        <taxon>Lineolataceae</taxon>
        <taxon>Lineolata</taxon>
    </lineage>
</organism>
<evidence type="ECO:0000256" key="2">
    <source>
        <dbReference type="ARBA" id="ARBA00009199"/>
    </source>
</evidence>
<dbReference type="GO" id="GO:0004040">
    <property type="term" value="F:amidase activity"/>
    <property type="evidence" value="ECO:0007669"/>
    <property type="project" value="UniProtKB-EC"/>
</dbReference>
<evidence type="ECO:0000313" key="9">
    <source>
        <dbReference type="Proteomes" id="UP000799766"/>
    </source>
</evidence>
<feature type="binding site" evidence="6">
    <location>
        <position position="191"/>
    </location>
    <ligand>
        <name>substrate</name>
    </ligand>
</feature>
<evidence type="ECO:0000259" key="7">
    <source>
        <dbReference type="Pfam" id="PF01425"/>
    </source>
</evidence>
<feature type="binding site" evidence="6">
    <location>
        <begin position="238"/>
        <end position="241"/>
    </location>
    <ligand>
        <name>substrate</name>
    </ligand>
</feature>
<dbReference type="EMBL" id="MU001675">
    <property type="protein sequence ID" value="KAF2459602.1"/>
    <property type="molecule type" value="Genomic_DNA"/>
</dbReference>
<reference evidence="8" key="1">
    <citation type="journal article" date="2020" name="Stud. Mycol.">
        <title>101 Dothideomycetes genomes: a test case for predicting lifestyles and emergence of pathogens.</title>
        <authorList>
            <person name="Haridas S."/>
            <person name="Albert R."/>
            <person name="Binder M."/>
            <person name="Bloem J."/>
            <person name="Labutti K."/>
            <person name="Salamov A."/>
            <person name="Andreopoulos B."/>
            <person name="Baker S."/>
            <person name="Barry K."/>
            <person name="Bills G."/>
            <person name="Bluhm B."/>
            <person name="Cannon C."/>
            <person name="Castanera R."/>
            <person name="Culley D."/>
            <person name="Daum C."/>
            <person name="Ezra D."/>
            <person name="Gonzalez J."/>
            <person name="Henrissat B."/>
            <person name="Kuo A."/>
            <person name="Liang C."/>
            <person name="Lipzen A."/>
            <person name="Lutzoni F."/>
            <person name="Magnuson J."/>
            <person name="Mondo S."/>
            <person name="Nolan M."/>
            <person name="Ohm R."/>
            <person name="Pangilinan J."/>
            <person name="Park H.-J."/>
            <person name="Ramirez L."/>
            <person name="Alfaro M."/>
            <person name="Sun H."/>
            <person name="Tritt A."/>
            <person name="Yoshinaga Y."/>
            <person name="Zwiers L.-H."/>
            <person name="Turgeon B."/>
            <person name="Goodwin S."/>
            <person name="Spatafora J."/>
            <person name="Crous P."/>
            <person name="Grigoriev I."/>
        </authorList>
    </citation>
    <scope>NUCLEOTIDE SEQUENCE</scope>
    <source>
        <strain evidence="8">ATCC 16933</strain>
    </source>
</reference>
<dbReference type="PROSITE" id="PS00571">
    <property type="entry name" value="AMIDASES"/>
    <property type="match status" value="1"/>
</dbReference>
<gene>
    <name evidence="8" type="ORF">BDY21DRAFT_409234</name>
</gene>
<dbReference type="Gene3D" id="3.90.1300.10">
    <property type="entry name" value="Amidase signature (AS) domain"/>
    <property type="match status" value="1"/>
</dbReference>
<feature type="domain" description="Amidase" evidence="7">
    <location>
        <begin position="82"/>
        <end position="533"/>
    </location>
</feature>
<dbReference type="InterPro" id="IPR036928">
    <property type="entry name" value="AS_sf"/>
</dbReference>
<keyword evidence="9" id="KW-1185">Reference proteome</keyword>
<dbReference type="OrthoDB" id="6428749at2759"/>
<dbReference type="PANTHER" id="PTHR46072:SF5">
    <property type="entry name" value="GENERAL AMIDASE-C"/>
    <property type="match status" value="1"/>
</dbReference>
<dbReference type="SUPFAM" id="SSF75304">
    <property type="entry name" value="Amidase signature (AS) enzymes"/>
    <property type="match status" value="1"/>
</dbReference>
<sequence>MSTDWQSIAAAKRAERDAKLPQEWRLDASFLKDVNESSDVSVMHVPRTCGLLSEDDIALTENYDATALLDELASGQIKAIDVATAFCKRAAIAHQLTGCLTEMMFDQALERAKMLDEYMSKEGKALGPLHGLPISLKLTIVLGYDVKGVASTIGFVSFISRGLAKQNATIVDILLELGAVVFVKTNLPQTLMTADSENNIYGRVLNPHRLNLTAGGSSGGEGALIALRGSLLGVGTDIAGSVRIPALCDAIYGFKPTANRVPYTGQTSPARPGAFPIAPCCGPLATSVRDLGLFLKNAIGDDPWARDEAAVGGPWREVPPVPRGKTLRIGLFVEEKATYPVHPVALRALQTATKALEAAGHAVVPIPDDAVPSIAATLKLSWQYFTMDPKKTAVGHVAASGEPFIKSIATMRHPELADWAPGLDDVYGLNVQRRMTQKAWKDVIVREGLDAILMPTYQGSPPPHDMYGLPPYTVLANLLDYPAAALPFLKADKKLDEPYVRDVKYTPPYNKEAMEGGPCGVQVMGKPMKDEELMRIIEVVDAVLKKAS</sequence>
<dbReference type="PANTHER" id="PTHR46072">
    <property type="entry name" value="AMIDASE-RELATED-RELATED"/>
    <property type="match status" value="1"/>
</dbReference>
<evidence type="ECO:0000313" key="8">
    <source>
        <dbReference type="EMBL" id="KAF2459602.1"/>
    </source>
</evidence>
<keyword evidence="4" id="KW-0378">Hydrolase</keyword>
<name>A0A6A6P773_9PEZI</name>